<feature type="compositionally biased region" description="Polar residues" evidence="1">
    <location>
        <begin position="100"/>
        <end position="114"/>
    </location>
</feature>
<evidence type="ECO:0000313" key="3">
    <source>
        <dbReference type="Proteomes" id="UP000085678"/>
    </source>
</evidence>
<evidence type="ECO:0000256" key="1">
    <source>
        <dbReference type="SAM" id="MobiDB-lite"/>
    </source>
</evidence>
<evidence type="ECO:0000256" key="2">
    <source>
        <dbReference type="SAM" id="Phobius"/>
    </source>
</evidence>
<keyword evidence="2" id="KW-0472">Membrane</keyword>
<organism evidence="3 4">
    <name type="scientific">Lingula anatina</name>
    <name type="common">Brachiopod</name>
    <name type="synonym">Lingula unguis</name>
    <dbReference type="NCBI Taxonomy" id="7574"/>
    <lineage>
        <taxon>Eukaryota</taxon>
        <taxon>Metazoa</taxon>
        <taxon>Spiralia</taxon>
        <taxon>Lophotrochozoa</taxon>
        <taxon>Brachiopoda</taxon>
        <taxon>Linguliformea</taxon>
        <taxon>Lingulata</taxon>
        <taxon>Lingulida</taxon>
        <taxon>Linguloidea</taxon>
        <taxon>Lingulidae</taxon>
        <taxon>Lingula</taxon>
    </lineage>
</organism>
<feature type="transmembrane region" description="Helical" evidence="2">
    <location>
        <begin position="17"/>
        <end position="41"/>
    </location>
</feature>
<dbReference type="GeneID" id="106177095"/>
<keyword evidence="2" id="KW-0812">Transmembrane</keyword>
<reference evidence="4" key="1">
    <citation type="submission" date="2025-08" db="UniProtKB">
        <authorList>
            <consortium name="RefSeq"/>
        </authorList>
    </citation>
    <scope>IDENTIFICATION</scope>
    <source>
        <tissue evidence="4">Gonads</tissue>
    </source>
</reference>
<evidence type="ECO:0000313" key="4">
    <source>
        <dbReference type="RefSeq" id="XP_013415226.1"/>
    </source>
</evidence>
<dbReference type="AlphaFoldDB" id="A0A1S3JYW6"/>
<keyword evidence="2" id="KW-1133">Transmembrane helix</keyword>
<sequence>MAGGTYSGGEPHRSETVLISVSSTMGCMVIIGVLVAVCRAYQYTQKKIKMDIPQHTGVSNNEVAADYSSGVYSLTMLNNSSSRNSTSASKTCNVMNQFQETPLKDGQSSDSGQSLAPDPRGMEFIPPTHQHLKLPDGYTVFAVFTPPASDYVPF</sequence>
<proteinExistence type="predicted"/>
<feature type="region of interest" description="Disordered" evidence="1">
    <location>
        <begin position="100"/>
        <end position="122"/>
    </location>
</feature>
<dbReference type="KEGG" id="lak:106177095"/>
<gene>
    <name evidence="4" type="primary">LOC106177095</name>
</gene>
<dbReference type="InParanoid" id="A0A1S3JYW6"/>
<keyword evidence="3" id="KW-1185">Reference proteome</keyword>
<protein>
    <submittedName>
        <fullName evidence="4">Uncharacterized protein LOC106177095</fullName>
    </submittedName>
</protein>
<name>A0A1S3JYW6_LINAN</name>
<accession>A0A1S3JYW6</accession>
<dbReference type="RefSeq" id="XP_013415226.1">
    <property type="nucleotide sequence ID" value="XM_013559772.1"/>
</dbReference>
<dbReference type="Proteomes" id="UP000085678">
    <property type="component" value="Unplaced"/>
</dbReference>